<dbReference type="HOGENOM" id="CLU_012817_14_3_5"/>
<dbReference type="SUPFAM" id="SSF56954">
    <property type="entry name" value="Outer membrane efflux proteins (OEP)"/>
    <property type="match status" value="1"/>
</dbReference>
<organism evidence="2 3">
    <name type="scientific">Asticcacaulis biprosthecium C19</name>
    <dbReference type="NCBI Taxonomy" id="715226"/>
    <lineage>
        <taxon>Bacteria</taxon>
        <taxon>Pseudomonadati</taxon>
        <taxon>Pseudomonadota</taxon>
        <taxon>Alphaproteobacteria</taxon>
        <taxon>Caulobacterales</taxon>
        <taxon>Caulobacteraceae</taxon>
        <taxon>Asticcacaulis</taxon>
    </lineage>
</organism>
<dbReference type="Pfam" id="PF02321">
    <property type="entry name" value="OEP"/>
    <property type="match status" value="1"/>
</dbReference>
<dbReference type="GO" id="GO:0015562">
    <property type="term" value="F:efflux transmembrane transporter activity"/>
    <property type="evidence" value="ECO:0007669"/>
    <property type="project" value="InterPro"/>
</dbReference>
<reference evidence="3" key="1">
    <citation type="submission" date="2011-03" db="EMBL/GenBank/DDBJ databases">
        <title>Draft genome sequence of Brevundimonas diminuta.</title>
        <authorList>
            <person name="Brown P.J.B."/>
            <person name="Buechlein A."/>
            <person name="Hemmerich C."/>
            <person name="Brun Y.V."/>
        </authorList>
    </citation>
    <scope>NUCLEOTIDE SEQUENCE [LARGE SCALE GENOMIC DNA]</scope>
    <source>
        <strain evidence="3">C19</strain>
    </source>
</reference>
<dbReference type="InterPro" id="IPR010131">
    <property type="entry name" value="MdtP/NodT-like"/>
</dbReference>
<dbReference type="PANTHER" id="PTHR30203">
    <property type="entry name" value="OUTER MEMBRANE CATION EFFLUX PROTEIN"/>
    <property type="match status" value="1"/>
</dbReference>
<evidence type="ECO:0000256" key="1">
    <source>
        <dbReference type="ARBA" id="ARBA00007613"/>
    </source>
</evidence>
<dbReference type="Gene3D" id="1.20.1600.10">
    <property type="entry name" value="Outer membrane efflux proteins (OEP)"/>
    <property type="match status" value="1"/>
</dbReference>
<evidence type="ECO:0000313" key="2">
    <source>
        <dbReference type="EMBL" id="EGF92641.1"/>
    </source>
</evidence>
<name>F4QHA4_9CAUL</name>
<dbReference type="PANTHER" id="PTHR30203:SF24">
    <property type="entry name" value="BLR4935 PROTEIN"/>
    <property type="match status" value="1"/>
</dbReference>
<keyword evidence="3" id="KW-1185">Reference proteome</keyword>
<gene>
    <name evidence="2" type="ORF">ABI_10780</name>
</gene>
<protein>
    <submittedName>
        <fullName evidence="2">Cobalt-zinc-cadmium resistance protein czcC</fullName>
    </submittedName>
</protein>
<dbReference type="RefSeq" id="WP_006271821.1">
    <property type="nucleotide sequence ID" value="NZ_GL883077.1"/>
</dbReference>
<dbReference type="EMBL" id="GL883077">
    <property type="protein sequence ID" value="EGF92641.1"/>
    <property type="molecule type" value="Genomic_DNA"/>
</dbReference>
<dbReference type="InterPro" id="IPR003423">
    <property type="entry name" value="OMP_efflux"/>
</dbReference>
<proteinExistence type="inferred from homology"/>
<accession>F4QHA4</accession>
<sequence length="422" mass="45196">MIPLYLRVSCAKTINWQAAGLSLILAVPALAEPLPLSVALTRAAEADPAADATYQRRRAADAGIRQAGARLNPAIGVDVEDALGSGAYSGIDRMETTVTYQQTLERGGKRDARIASASAQRDLVTARGQVRVWSLMGEVHTLWIEATAAEATVALAEERLTLARTAQAEIGRRVAAARDPLFAGSLADTDVANAEIARDQAKAKAQQLKLQLAGYWGGGADIDLDPAWLEDLSAAGAEPVVMETPDLALLRAQQRMASADISVETSRSVQDPTLQAGIRHYQADNAFAFVIGGSIPLGRYNTNAGAIERSQAEAQAAAGDFAAAGRIRDREIAASTIRMVNHAAEVRRIDDQVIPQAQRAVAQVREGFARGGFSYRDVMGAQEVLMAAKARRLEVLKAFQLERARRERLSGQWVALLPEVAQ</sequence>
<dbReference type="Proteomes" id="UP000006512">
    <property type="component" value="Unassembled WGS sequence"/>
</dbReference>
<comment type="similarity">
    <text evidence="1">Belongs to the outer membrane factor (OMF) (TC 1.B.17) family.</text>
</comment>
<dbReference type="OrthoDB" id="9791261at2"/>
<dbReference type="STRING" id="715226.ABI_10780"/>
<dbReference type="eggNOG" id="COG1538">
    <property type="taxonomic scope" value="Bacteria"/>
</dbReference>
<dbReference type="AlphaFoldDB" id="F4QHA4"/>
<evidence type="ECO:0000313" key="3">
    <source>
        <dbReference type="Proteomes" id="UP000006512"/>
    </source>
</evidence>